<accession>A0A024P3E5</accession>
<evidence type="ECO:0000313" key="1">
    <source>
        <dbReference type="EMBL" id="CDQ22147.1"/>
    </source>
</evidence>
<gene>
    <name evidence="1" type="ORF">BN983_00350</name>
</gene>
<comment type="caution">
    <text evidence="1">The sequence shown here is derived from an EMBL/GenBank/DDBJ whole genome shotgun (WGS) entry which is preliminary data.</text>
</comment>
<protein>
    <submittedName>
        <fullName evidence="1">Uncharacterized protein</fullName>
    </submittedName>
</protein>
<reference evidence="1 2" key="2">
    <citation type="submission" date="2014-05" db="EMBL/GenBank/DDBJ databases">
        <title>Draft genome sequence of Halobacillus karajensis HK-03.</title>
        <authorList>
            <person name="Khelaifia S."/>
            <person name="Croce O."/>
            <person name="Lagier J.C."/>
            <person name="Raoult D."/>
        </authorList>
    </citation>
    <scope>NUCLEOTIDE SEQUENCE [LARGE SCALE GENOMIC DNA]</scope>
    <source>
        <strain evidence="1 2">HD-03</strain>
    </source>
</reference>
<dbReference type="Proteomes" id="UP000028868">
    <property type="component" value="Unassembled WGS sequence"/>
</dbReference>
<name>A0A024P3E5_9BACI</name>
<keyword evidence="2" id="KW-1185">Reference proteome</keyword>
<reference evidence="2" key="1">
    <citation type="submission" date="2014-03" db="EMBL/GenBank/DDBJ databases">
        <authorList>
            <person name="Urmite Genomes U."/>
        </authorList>
    </citation>
    <scope>NUCLEOTIDE SEQUENCE [LARGE SCALE GENOMIC DNA]</scope>
    <source>
        <strain evidence="2">HD-03</strain>
    </source>
</reference>
<evidence type="ECO:0000313" key="2">
    <source>
        <dbReference type="Proteomes" id="UP000028868"/>
    </source>
</evidence>
<dbReference type="EMBL" id="CCDI010000001">
    <property type="protein sequence ID" value="CDQ22147.1"/>
    <property type="molecule type" value="Genomic_DNA"/>
</dbReference>
<dbReference type="AlphaFoldDB" id="A0A024P3E5"/>
<proteinExistence type="predicted"/>
<organism evidence="1 2">
    <name type="scientific">Halobacillus karajensis</name>
    <dbReference type="NCBI Taxonomy" id="195088"/>
    <lineage>
        <taxon>Bacteria</taxon>
        <taxon>Bacillati</taxon>
        <taxon>Bacillota</taxon>
        <taxon>Bacilli</taxon>
        <taxon>Bacillales</taxon>
        <taxon>Bacillaceae</taxon>
        <taxon>Halobacillus</taxon>
    </lineage>
</organism>
<sequence length="52" mass="6244">MLHLLGPFLLSAYLLLSRGFFVDFEQREDVNHMQLSRKRGRSNIFRFYHGET</sequence>